<feature type="binding site" evidence="9">
    <location>
        <position position="303"/>
    </location>
    <ligand>
        <name>substrate</name>
    </ligand>
</feature>
<evidence type="ECO:0000256" key="2">
    <source>
        <dbReference type="ARBA" id="ARBA00001933"/>
    </source>
</evidence>
<evidence type="ECO:0000313" key="12">
    <source>
        <dbReference type="Proteomes" id="UP001165498"/>
    </source>
</evidence>
<dbReference type="PANTHER" id="PTHR30511">
    <property type="entry name" value="ALANINE RACEMASE"/>
    <property type="match status" value="1"/>
</dbReference>
<evidence type="ECO:0000256" key="8">
    <source>
        <dbReference type="ARBA" id="ARBA00037912"/>
    </source>
</evidence>
<dbReference type="NCBIfam" id="TIGR00492">
    <property type="entry name" value="alr"/>
    <property type="match status" value="1"/>
</dbReference>
<dbReference type="Proteomes" id="UP001165498">
    <property type="component" value="Unassembled WGS sequence"/>
</dbReference>
<dbReference type="SUPFAM" id="SSF51419">
    <property type="entry name" value="PLP-binding barrel"/>
    <property type="match status" value="1"/>
</dbReference>
<dbReference type="SUPFAM" id="SSF50621">
    <property type="entry name" value="Alanine racemase C-terminal domain-like"/>
    <property type="match status" value="1"/>
</dbReference>
<feature type="active site" description="Proton acceptor; specific for D-alanine" evidence="9">
    <location>
        <position position="35"/>
    </location>
</feature>
<comment type="function">
    <text evidence="9">Catalyzes the interconversion of L-alanine and D-alanine. May also act on other amino acids.</text>
</comment>
<dbReference type="PANTHER" id="PTHR30511:SF4">
    <property type="entry name" value="ALANINE RACEMASE, BIOSYNTHETIC"/>
    <property type="match status" value="1"/>
</dbReference>
<keyword evidence="7 9" id="KW-0413">Isomerase</keyword>
<dbReference type="EMBL" id="JANFQO010000007">
    <property type="protein sequence ID" value="MCQ4165018.1"/>
    <property type="molecule type" value="Genomic_DNA"/>
</dbReference>
<proteinExistence type="inferred from homology"/>
<dbReference type="InterPro" id="IPR009006">
    <property type="entry name" value="Ala_racemase/Decarboxylase_C"/>
</dbReference>
<evidence type="ECO:0000259" key="10">
    <source>
        <dbReference type="SMART" id="SM01005"/>
    </source>
</evidence>
<protein>
    <recommendedName>
        <fullName evidence="5 9">Alanine racemase</fullName>
        <ecNumber evidence="5 9">5.1.1.1</ecNumber>
    </recommendedName>
</protein>
<keyword evidence="12" id="KW-1185">Reference proteome</keyword>
<dbReference type="Pfam" id="PF00842">
    <property type="entry name" value="Ala_racemase_C"/>
    <property type="match status" value="1"/>
</dbReference>
<dbReference type="PRINTS" id="PR00992">
    <property type="entry name" value="ALARACEMASE"/>
</dbReference>
<sequence length="358" mass="37763">MSRTTVATIHLDALRANLARIRALSAGAKVMAVVKADGYGHGLERVARALADADAFGVAAIADGQRLRAAGHAQRIVVLSGPDEANDLAEMRRLRLDAVIHHPSQIEWLEADTDPRPLAVWLKLDTGMHRLGFAPEAAQAAHARLRAVGSVEDEIVLMTHFAASDEFDNGATAAQIARFNAVTAALPGPRCLANSAAILGWPAARGDWVRAGGLLYGLSVVAGTSGSELGFAPAMSLSTRLIAINPLRRGECVGYAGTWECPEDMTMGVIAIGYGDGYPRSAASGTPVLIGGERAEIIGRVSMDLITLDLRNAPSARIGDRVLLWGRGLAVEEIAGRAGTISYDLTCGMTKRVLFVED</sequence>
<comment type="catalytic activity">
    <reaction evidence="1 9">
        <text>L-alanine = D-alanine</text>
        <dbReference type="Rhea" id="RHEA:20249"/>
        <dbReference type="ChEBI" id="CHEBI:57416"/>
        <dbReference type="ChEBI" id="CHEBI:57972"/>
        <dbReference type="EC" id="5.1.1.1"/>
    </reaction>
</comment>
<reference evidence="11" key="1">
    <citation type="submission" date="2022-07" db="EMBL/GenBank/DDBJ databases">
        <title>Tahibacter sp., a new gammaproteobacterium isolated from the silt sample collected at pig farm.</title>
        <authorList>
            <person name="Chen H."/>
        </authorList>
    </citation>
    <scope>NUCLEOTIDE SEQUENCE</scope>
    <source>
        <strain evidence="11">P2K</strain>
    </source>
</reference>
<dbReference type="InterPro" id="IPR011079">
    <property type="entry name" value="Ala_racemase_C"/>
</dbReference>
<evidence type="ECO:0000256" key="1">
    <source>
        <dbReference type="ARBA" id="ARBA00000316"/>
    </source>
</evidence>
<evidence type="ECO:0000313" key="11">
    <source>
        <dbReference type="EMBL" id="MCQ4165018.1"/>
    </source>
</evidence>
<dbReference type="Gene3D" id="2.40.37.10">
    <property type="entry name" value="Lyase, Ornithine Decarboxylase, Chain A, domain 1"/>
    <property type="match status" value="1"/>
</dbReference>
<comment type="similarity">
    <text evidence="4 9">Belongs to the alanine racemase family.</text>
</comment>
<evidence type="ECO:0000256" key="3">
    <source>
        <dbReference type="ARBA" id="ARBA00004752"/>
    </source>
</evidence>
<dbReference type="SMART" id="SM01005">
    <property type="entry name" value="Ala_racemase_C"/>
    <property type="match status" value="1"/>
</dbReference>
<comment type="cofactor">
    <cofactor evidence="2 9">
        <name>pyridoxal 5'-phosphate</name>
        <dbReference type="ChEBI" id="CHEBI:597326"/>
    </cofactor>
</comment>
<evidence type="ECO:0000256" key="7">
    <source>
        <dbReference type="ARBA" id="ARBA00023235"/>
    </source>
</evidence>
<evidence type="ECO:0000256" key="6">
    <source>
        <dbReference type="ARBA" id="ARBA00022898"/>
    </source>
</evidence>
<dbReference type="PROSITE" id="PS00395">
    <property type="entry name" value="ALANINE_RACEMASE"/>
    <property type="match status" value="1"/>
</dbReference>
<organism evidence="11 12">
    <name type="scientific">Tahibacter harae</name>
    <dbReference type="NCBI Taxonomy" id="2963937"/>
    <lineage>
        <taxon>Bacteria</taxon>
        <taxon>Pseudomonadati</taxon>
        <taxon>Pseudomonadota</taxon>
        <taxon>Gammaproteobacteria</taxon>
        <taxon>Lysobacterales</taxon>
        <taxon>Rhodanobacteraceae</taxon>
        <taxon>Tahibacter</taxon>
    </lineage>
</organism>
<keyword evidence="6 9" id="KW-0663">Pyridoxal phosphate</keyword>
<dbReference type="RefSeq" id="WP_255914068.1">
    <property type="nucleotide sequence ID" value="NZ_JANFQO010000007.1"/>
</dbReference>
<dbReference type="GO" id="GO:0008784">
    <property type="term" value="F:alanine racemase activity"/>
    <property type="evidence" value="ECO:0007669"/>
    <property type="project" value="UniProtKB-EC"/>
</dbReference>
<evidence type="ECO:0000256" key="9">
    <source>
        <dbReference type="HAMAP-Rule" id="MF_01201"/>
    </source>
</evidence>
<feature type="binding site" evidence="9">
    <location>
        <position position="130"/>
    </location>
    <ligand>
        <name>substrate</name>
    </ligand>
</feature>
<comment type="pathway">
    <text evidence="8 9">Amino-acid biosynthesis; D-alanine biosynthesis; D-alanine from L-alanine: step 1/1.</text>
</comment>
<comment type="pathway">
    <text evidence="3">Cell wall biogenesis; peptidoglycan biosynthesis.</text>
</comment>
<dbReference type="InterPro" id="IPR020622">
    <property type="entry name" value="Ala_racemase_pyridoxalP-BS"/>
</dbReference>
<gene>
    <name evidence="11" type="primary">alr</name>
    <name evidence="11" type="ORF">NM961_09880</name>
</gene>
<name>A0ABT1QRU0_9GAMM</name>
<dbReference type="InterPro" id="IPR000821">
    <property type="entry name" value="Ala_racemase"/>
</dbReference>
<dbReference type="Pfam" id="PF01168">
    <property type="entry name" value="Ala_racemase_N"/>
    <property type="match status" value="1"/>
</dbReference>
<dbReference type="Gene3D" id="3.20.20.10">
    <property type="entry name" value="Alanine racemase"/>
    <property type="match status" value="1"/>
</dbReference>
<evidence type="ECO:0000256" key="5">
    <source>
        <dbReference type="ARBA" id="ARBA00013089"/>
    </source>
</evidence>
<dbReference type="InterPro" id="IPR001608">
    <property type="entry name" value="Ala_racemase_N"/>
</dbReference>
<feature type="active site" description="Proton acceptor; specific for L-alanine" evidence="9">
    <location>
        <position position="255"/>
    </location>
</feature>
<accession>A0ABT1QRU0</accession>
<feature type="domain" description="Alanine racemase C-terminal" evidence="10">
    <location>
        <begin position="234"/>
        <end position="358"/>
    </location>
</feature>
<dbReference type="CDD" id="cd06827">
    <property type="entry name" value="PLPDE_III_AR_proteobact"/>
    <property type="match status" value="1"/>
</dbReference>
<dbReference type="EC" id="5.1.1.1" evidence="5 9"/>
<evidence type="ECO:0000256" key="4">
    <source>
        <dbReference type="ARBA" id="ARBA00007880"/>
    </source>
</evidence>
<dbReference type="InterPro" id="IPR029066">
    <property type="entry name" value="PLP-binding_barrel"/>
</dbReference>
<dbReference type="HAMAP" id="MF_01201">
    <property type="entry name" value="Ala_racemase"/>
    <property type="match status" value="1"/>
</dbReference>
<comment type="caution">
    <text evidence="11">The sequence shown here is derived from an EMBL/GenBank/DDBJ whole genome shotgun (WGS) entry which is preliminary data.</text>
</comment>
<feature type="modified residue" description="N6-(pyridoxal phosphate)lysine" evidence="9">
    <location>
        <position position="35"/>
    </location>
</feature>